<dbReference type="EMBL" id="BK032514">
    <property type="protein sequence ID" value="DAF45349.1"/>
    <property type="molecule type" value="Genomic_DNA"/>
</dbReference>
<dbReference type="SUPFAM" id="SSF51215">
    <property type="entry name" value="Regulatory protein AraC"/>
    <property type="match status" value="1"/>
</dbReference>
<evidence type="ECO:0000313" key="5">
    <source>
        <dbReference type="EMBL" id="DAF45349.1"/>
    </source>
</evidence>
<dbReference type="PANTHER" id="PTHR43280">
    <property type="entry name" value="ARAC-FAMILY TRANSCRIPTIONAL REGULATOR"/>
    <property type="match status" value="1"/>
</dbReference>
<evidence type="ECO:0000259" key="4">
    <source>
        <dbReference type="PROSITE" id="PS01124"/>
    </source>
</evidence>
<dbReference type="Gene3D" id="1.10.10.60">
    <property type="entry name" value="Homeodomain-like"/>
    <property type="match status" value="2"/>
</dbReference>
<evidence type="ECO:0000256" key="3">
    <source>
        <dbReference type="ARBA" id="ARBA00023163"/>
    </source>
</evidence>
<dbReference type="InterPro" id="IPR003313">
    <property type="entry name" value="AraC-bd"/>
</dbReference>
<dbReference type="InterPro" id="IPR018060">
    <property type="entry name" value="HTH_AraC"/>
</dbReference>
<dbReference type="GO" id="GO:0003700">
    <property type="term" value="F:DNA-binding transcription factor activity"/>
    <property type="evidence" value="ECO:0007669"/>
    <property type="project" value="InterPro"/>
</dbReference>
<dbReference type="GO" id="GO:0043565">
    <property type="term" value="F:sequence-specific DNA binding"/>
    <property type="evidence" value="ECO:0007669"/>
    <property type="project" value="InterPro"/>
</dbReference>
<dbReference type="PROSITE" id="PS01124">
    <property type="entry name" value="HTH_ARAC_FAMILY_2"/>
    <property type="match status" value="1"/>
</dbReference>
<dbReference type="Pfam" id="PF12833">
    <property type="entry name" value="HTH_18"/>
    <property type="match status" value="1"/>
</dbReference>
<proteinExistence type="predicted"/>
<keyword evidence="3" id="KW-0804">Transcription</keyword>
<organism evidence="5">
    <name type="scientific">Siphoviridae sp. ctBLh2</name>
    <dbReference type="NCBI Taxonomy" id="2827803"/>
    <lineage>
        <taxon>Viruses</taxon>
        <taxon>Duplodnaviria</taxon>
        <taxon>Heunggongvirae</taxon>
        <taxon>Uroviricota</taxon>
        <taxon>Caudoviricetes</taxon>
    </lineage>
</organism>
<dbReference type="InterPro" id="IPR037923">
    <property type="entry name" value="HTH-like"/>
</dbReference>
<dbReference type="Pfam" id="PF02311">
    <property type="entry name" value="AraC_binding"/>
    <property type="match status" value="1"/>
</dbReference>
<feature type="domain" description="HTH araC/xylS-type" evidence="4">
    <location>
        <begin position="195"/>
        <end position="293"/>
    </location>
</feature>
<sequence>MAEHSGDILHYLPRSSRDELWGVVCTTAGHQHVPPGTDYPVSRHPAGYHFSKGKGRVLDEFQLVYITAGRGRFESASCPPTVVEAGSMLLLFPHEWHAYSPDPEVGWDEWWVGFYGPNIERLVENGLLSRRQPLFRVGRSSGIERCYREIIETVEEERMGFQPLISGIVLHILGWVLFRHANLLRTDDPLVGKINRARALMHAGFGHAHSPERIAREVGMGYTWFRRTFRAYVGMAPAQYQQTVRLNKARELLTTTTRSISEIAYALGFESVSAFSLFFRNREQISPSHYRARYRGEAQRPGR</sequence>
<keyword evidence="2 5" id="KW-0238">DNA-binding</keyword>
<keyword evidence="1" id="KW-0805">Transcription regulation</keyword>
<dbReference type="SUPFAM" id="SSF46689">
    <property type="entry name" value="Homeodomain-like"/>
    <property type="match status" value="2"/>
</dbReference>
<dbReference type="InterPro" id="IPR018062">
    <property type="entry name" value="HTH_AraC-typ_CS"/>
</dbReference>
<evidence type="ECO:0000256" key="1">
    <source>
        <dbReference type="ARBA" id="ARBA00023015"/>
    </source>
</evidence>
<protein>
    <submittedName>
        <fullName evidence="5">AraC-type DNA-binding domain-containing protein</fullName>
    </submittedName>
</protein>
<evidence type="ECO:0000256" key="2">
    <source>
        <dbReference type="ARBA" id="ARBA00023125"/>
    </source>
</evidence>
<dbReference type="SMART" id="SM00342">
    <property type="entry name" value="HTH_ARAC"/>
    <property type="match status" value="1"/>
</dbReference>
<accession>A0A8S5S2V0</accession>
<dbReference type="PROSITE" id="PS00041">
    <property type="entry name" value="HTH_ARAC_FAMILY_1"/>
    <property type="match status" value="1"/>
</dbReference>
<dbReference type="Gene3D" id="2.60.120.280">
    <property type="entry name" value="Regulatory protein AraC"/>
    <property type="match status" value="1"/>
</dbReference>
<dbReference type="InterPro" id="IPR009057">
    <property type="entry name" value="Homeodomain-like_sf"/>
</dbReference>
<reference evidence="5" key="1">
    <citation type="journal article" date="2021" name="Proc. Natl. Acad. Sci. U.S.A.">
        <title>A Catalog of Tens of Thousands of Viruses from Human Metagenomes Reveals Hidden Associations with Chronic Diseases.</title>
        <authorList>
            <person name="Tisza M.J."/>
            <person name="Buck C.B."/>
        </authorList>
    </citation>
    <scope>NUCLEOTIDE SEQUENCE</scope>
    <source>
        <strain evidence="5">CtBLh2</strain>
    </source>
</reference>
<name>A0A8S5S2V0_9CAUD</name>
<dbReference type="PANTHER" id="PTHR43280:SF30">
    <property type="entry name" value="MMSAB OPERON REGULATORY PROTEIN"/>
    <property type="match status" value="1"/>
</dbReference>